<accession>A0A0M4N0H4</accession>
<dbReference type="GO" id="GO:1901137">
    <property type="term" value="P:carbohydrate derivative biosynthetic process"/>
    <property type="evidence" value="ECO:0007669"/>
    <property type="project" value="UniProtKB-ARBA"/>
</dbReference>
<dbReference type="Proteomes" id="UP000068137">
    <property type="component" value="Chromosome"/>
</dbReference>
<feature type="domain" description="Glycosyltransferase subfamily 4-like N-terminal" evidence="4">
    <location>
        <begin position="15"/>
        <end position="174"/>
    </location>
</feature>
<dbReference type="EMBL" id="CP012390">
    <property type="protein sequence ID" value="ALE19423.1"/>
    <property type="molecule type" value="Genomic_DNA"/>
</dbReference>
<proteinExistence type="predicted"/>
<name>A0A0M4N0H4_9ACTN</name>
<keyword evidence="1 5" id="KW-0328">Glycosyltransferase</keyword>
<keyword evidence="2 5" id="KW-0808">Transferase</keyword>
<dbReference type="SUPFAM" id="SSF53756">
    <property type="entry name" value="UDP-Glycosyltransferase/glycogen phosphorylase"/>
    <property type="match status" value="1"/>
</dbReference>
<gene>
    <name evidence="6" type="primary">pimB_2</name>
    <name evidence="5" type="ORF">AL705_07670</name>
    <name evidence="6" type="ORF">LC603019_01542</name>
</gene>
<dbReference type="Proteomes" id="UP000324288">
    <property type="component" value="Chromosome"/>
</dbReference>
<dbReference type="PANTHER" id="PTHR45947">
    <property type="entry name" value="SULFOQUINOVOSYL TRANSFERASE SQD2"/>
    <property type="match status" value="1"/>
</dbReference>
<evidence type="ECO:0000259" key="3">
    <source>
        <dbReference type="Pfam" id="PF00534"/>
    </source>
</evidence>
<evidence type="ECO:0000313" key="5">
    <source>
        <dbReference type="EMBL" id="ALE19423.1"/>
    </source>
</evidence>
<reference evidence="5" key="2">
    <citation type="journal article" date="2016" name="Int. J. Syst. Evol. Microbiol.">
        <title>Lawsonella clevelandensis gen. nov., sp. nov., a new member of the suborder Corynebacterineae isolated from human abscesses.</title>
        <authorList>
            <person name="Bell M.E."/>
            <person name="Bernard K.A."/>
            <person name="Harrington S.M."/>
            <person name="Patel N.B."/>
            <person name="Tucker T.A."/>
            <person name="Metcalfe M.G."/>
            <person name="McQuiston J.R."/>
        </authorList>
    </citation>
    <scope>NUCLEOTIDE SEQUENCE</scope>
    <source>
        <strain evidence="5">X1698</strain>
    </source>
</reference>
<dbReference type="Gene3D" id="3.40.50.2000">
    <property type="entry name" value="Glycogen Phosphorylase B"/>
    <property type="match status" value="2"/>
</dbReference>
<dbReference type="InterPro" id="IPR001296">
    <property type="entry name" value="Glyco_trans_1"/>
</dbReference>
<dbReference type="PATRIC" id="fig|1528099.3.peg.1510"/>
<dbReference type="STRING" id="1528099.AL705_07670"/>
<dbReference type="GO" id="GO:1903509">
    <property type="term" value="P:liposaccharide metabolic process"/>
    <property type="evidence" value="ECO:0007669"/>
    <property type="project" value="UniProtKB-ARBA"/>
</dbReference>
<dbReference type="InterPro" id="IPR050194">
    <property type="entry name" value="Glycosyltransferase_grp1"/>
</dbReference>
<evidence type="ECO:0000313" key="8">
    <source>
        <dbReference type="Proteomes" id="UP000324288"/>
    </source>
</evidence>
<feature type="domain" description="Glycosyl transferase family 1" evidence="3">
    <location>
        <begin position="183"/>
        <end position="358"/>
    </location>
</feature>
<evidence type="ECO:0000256" key="2">
    <source>
        <dbReference type="ARBA" id="ARBA00022679"/>
    </source>
</evidence>
<dbReference type="InterPro" id="IPR028098">
    <property type="entry name" value="Glyco_trans_4-like_N"/>
</dbReference>
<dbReference type="CDD" id="cd03801">
    <property type="entry name" value="GT4_PimA-like"/>
    <property type="match status" value="1"/>
</dbReference>
<dbReference type="GO" id="GO:0016758">
    <property type="term" value="F:hexosyltransferase activity"/>
    <property type="evidence" value="ECO:0007669"/>
    <property type="project" value="TreeGrafter"/>
</dbReference>
<reference evidence="5 7" key="1">
    <citation type="journal article" date="2015" name="Genome Announc.">
        <title>Complete Genome Sequences for Two Strains of a Novel Fastidious, Partially Acid-Fast, Gram-Positive Corynebacterineae Bacterium, Derived from Human Clinical Samples.</title>
        <authorList>
            <person name="Nicholson A.C."/>
            <person name="Bell M."/>
            <person name="Humrighouse B.W."/>
            <person name="McQuiston J.R."/>
        </authorList>
    </citation>
    <scope>NUCLEOTIDE SEQUENCE [LARGE SCALE GENOMIC DNA]</scope>
    <source>
        <strain evidence="5 7">X1698</strain>
    </source>
</reference>
<evidence type="ECO:0000256" key="1">
    <source>
        <dbReference type="ARBA" id="ARBA00022676"/>
    </source>
</evidence>
<organism evidence="5 7">
    <name type="scientific">Lawsonella clevelandensis</name>
    <dbReference type="NCBI Taxonomy" id="1528099"/>
    <lineage>
        <taxon>Bacteria</taxon>
        <taxon>Bacillati</taxon>
        <taxon>Actinomycetota</taxon>
        <taxon>Actinomycetes</taxon>
        <taxon>Mycobacteriales</taxon>
        <taxon>Lawsonellaceae</taxon>
        <taxon>Lawsonella</taxon>
    </lineage>
</organism>
<dbReference type="KEGG" id="cbq:AL705_07670"/>
<dbReference type="PANTHER" id="PTHR45947:SF3">
    <property type="entry name" value="SULFOQUINOVOSYL TRANSFERASE SQD2"/>
    <property type="match status" value="1"/>
</dbReference>
<dbReference type="RefSeq" id="WP_053962501.1">
    <property type="nucleotide sequence ID" value="NZ_CAJPTR010000004.1"/>
</dbReference>
<evidence type="ECO:0000313" key="6">
    <source>
        <dbReference type="EMBL" id="VHO01610.1"/>
    </source>
</evidence>
<dbReference type="EMBL" id="LR584267">
    <property type="protein sequence ID" value="VHO01610.1"/>
    <property type="molecule type" value="Genomic_DNA"/>
</dbReference>
<evidence type="ECO:0000259" key="4">
    <source>
        <dbReference type="Pfam" id="PF13439"/>
    </source>
</evidence>
<protein>
    <submittedName>
        <fullName evidence="5">Alpha-(1-2)-phosphatidylinositol mannosyltransferase</fullName>
    </submittedName>
    <submittedName>
        <fullName evidence="6">GDP-mannose-dependent alpha-(1-6)-phosphatidylinositol monomannoside mannosyltransferase</fullName>
    </submittedName>
</protein>
<keyword evidence="8" id="KW-1185">Reference proteome</keyword>
<dbReference type="OrthoDB" id="9808602at2"/>
<dbReference type="FunFam" id="3.40.50.2000:FF:000069">
    <property type="entry name" value="Alpha-(1-6)-phosphatidylinositol monomannoside mannosyltransferase"/>
    <property type="match status" value="1"/>
</dbReference>
<dbReference type="GeneID" id="84895418"/>
<sequence length="388" mass="42807">MRKTLLVTNDYPPRPGGIQSYLYRFIQELPADKIGVYCSTWHPQYCAEFDAQQPYPIVRNPTSILLPTARVRREVAALIREEGYETVWFGAAAPLALMSHYLHRHTDVATIVASTHGHEVGWAMLPVAHAALRIIGNGCDTITYVSHYTRNRISRALGSHPRLVWLPSGVDTTRFHPHPTGRDLIRERHHISPHAPVIACISRLVPRKGQDTLIRALPTILKEEPEALLLIVGGGPSSDRLHTLAQRLGVSDHVLFTHLVPEEDLPLYYAAADVFAMPCRTRGHGLDVEGLGIVFLEASATGIPVLVGDSGGAPETVHDGVTGIVVDGRDIDQVATELLRFLASAERRTSFGKDGRAWMLSTWQWSVLGRKLRSILNGDAADHTQEGE</sequence>
<reference evidence="6 8" key="3">
    <citation type="submission" date="2019-04" db="EMBL/GenBank/DDBJ databases">
        <authorList>
            <person name="Seth-Smith MB H."/>
            <person name="Seth-Smith H."/>
        </authorList>
    </citation>
    <scope>NUCLEOTIDE SEQUENCE [LARGE SCALE GENOMIC DNA]</scope>
    <source>
        <strain evidence="6">USB-603019</strain>
    </source>
</reference>
<evidence type="ECO:0000313" key="7">
    <source>
        <dbReference type="Proteomes" id="UP000068137"/>
    </source>
</evidence>
<dbReference type="Pfam" id="PF00534">
    <property type="entry name" value="Glycos_transf_1"/>
    <property type="match status" value="1"/>
</dbReference>
<dbReference type="Pfam" id="PF13439">
    <property type="entry name" value="Glyco_transf_4"/>
    <property type="match status" value="1"/>
</dbReference>
<dbReference type="AlphaFoldDB" id="A0A0M4N0H4"/>